<evidence type="ECO:0000313" key="1">
    <source>
        <dbReference type="EMBL" id="CAG7580387.1"/>
    </source>
</evidence>
<accession>A0A8D9FRI0</accession>
<proteinExistence type="predicted"/>
<protein>
    <submittedName>
        <fullName evidence="1">Uncharacterized protein</fullName>
    </submittedName>
</protein>
<name>A0A8D9FRI0_9VIRU</name>
<reference evidence="1" key="1">
    <citation type="submission" date="2021-06" db="EMBL/GenBank/DDBJ databases">
        <authorList>
            <person name="Gannon L."/>
            <person name="Redgwell R T."/>
            <person name="Michniewski S."/>
            <person name="Harrison D C."/>
            <person name="Millard A."/>
        </authorList>
    </citation>
    <scope>NUCLEOTIDE SEQUENCE</scope>
</reference>
<organism evidence="1">
    <name type="scientific">uncultured marine phage</name>
    <dbReference type="NCBI Taxonomy" id="707152"/>
    <lineage>
        <taxon>Viruses</taxon>
        <taxon>environmental samples</taxon>
    </lineage>
</organism>
<dbReference type="EMBL" id="OU342829">
    <property type="protein sequence ID" value="CAG7580387.1"/>
    <property type="molecule type" value="Genomic_DNA"/>
</dbReference>
<gene>
    <name evidence="1" type="ORF">SLAVMIC_00390</name>
</gene>
<sequence length="62" mass="7295">MNDKKITYKPMNFDYASLYPSTIAIDKWMEKWAESIRLEKIKVRNERLDQILGSQSNSNGDI</sequence>